<keyword evidence="1 6" id="KW-0349">Heme</keyword>
<dbReference type="GO" id="GO:0006979">
    <property type="term" value="P:response to oxidative stress"/>
    <property type="evidence" value="ECO:0007669"/>
    <property type="project" value="InterPro"/>
</dbReference>
<dbReference type="OrthoDB" id="823504at2759"/>
<protein>
    <submittedName>
        <fullName evidence="7">Heme peroxidase</fullName>
    </submittedName>
</protein>
<name>A0A165WDP9_9AGAM</name>
<evidence type="ECO:0000256" key="3">
    <source>
        <dbReference type="ARBA" id="ARBA00022964"/>
    </source>
</evidence>
<dbReference type="InterPro" id="IPR050783">
    <property type="entry name" value="Oxylipin_biosynth_metab"/>
</dbReference>
<dbReference type="InterPro" id="IPR036396">
    <property type="entry name" value="Cyt_P450_sf"/>
</dbReference>
<dbReference type="InterPro" id="IPR019791">
    <property type="entry name" value="Haem_peroxidase_animal"/>
</dbReference>
<dbReference type="GO" id="GO:0051213">
    <property type="term" value="F:dioxygenase activity"/>
    <property type="evidence" value="ECO:0007669"/>
    <property type="project" value="UniProtKB-KW"/>
</dbReference>
<dbReference type="GO" id="GO:0004601">
    <property type="term" value="F:peroxidase activity"/>
    <property type="evidence" value="ECO:0007669"/>
    <property type="project" value="UniProtKB-KW"/>
</dbReference>
<gene>
    <name evidence="7" type="ORF">FIBSPDRAFT_875356</name>
</gene>
<dbReference type="Gene3D" id="1.10.640.10">
    <property type="entry name" value="Haem peroxidase domain superfamily, animal type"/>
    <property type="match status" value="1"/>
</dbReference>
<dbReference type="GO" id="GO:0006631">
    <property type="term" value="P:fatty acid metabolic process"/>
    <property type="evidence" value="ECO:0007669"/>
    <property type="project" value="UniProtKB-ARBA"/>
</dbReference>
<keyword evidence="2 6" id="KW-0479">Metal-binding</keyword>
<dbReference type="SUPFAM" id="SSF48113">
    <property type="entry name" value="Heme-dependent peroxidases"/>
    <property type="match status" value="1"/>
</dbReference>
<reference evidence="7 8" key="1">
    <citation type="journal article" date="2016" name="Mol. Biol. Evol.">
        <title>Comparative Genomics of Early-Diverging Mushroom-Forming Fungi Provides Insights into the Origins of Lignocellulose Decay Capabilities.</title>
        <authorList>
            <person name="Nagy L.G."/>
            <person name="Riley R."/>
            <person name="Tritt A."/>
            <person name="Adam C."/>
            <person name="Daum C."/>
            <person name="Floudas D."/>
            <person name="Sun H."/>
            <person name="Yadav J.S."/>
            <person name="Pangilinan J."/>
            <person name="Larsson K.H."/>
            <person name="Matsuura K."/>
            <person name="Barry K."/>
            <person name="Labutti K."/>
            <person name="Kuo R."/>
            <person name="Ohm R.A."/>
            <person name="Bhattacharya S.S."/>
            <person name="Shirouzu T."/>
            <person name="Yoshinaga Y."/>
            <person name="Martin F.M."/>
            <person name="Grigoriev I.V."/>
            <person name="Hibbett D.S."/>
        </authorList>
    </citation>
    <scope>NUCLEOTIDE SEQUENCE [LARGE SCALE GENOMIC DNA]</scope>
    <source>
        <strain evidence="7 8">CBS 109695</strain>
    </source>
</reference>
<dbReference type="InterPro" id="IPR010255">
    <property type="entry name" value="Haem_peroxidase_sf"/>
</dbReference>
<keyword evidence="7" id="KW-0575">Peroxidase</keyword>
<dbReference type="GO" id="GO:0005506">
    <property type="term" value="F:iron ion binding"/>
    <property type="evidence" value="ECO:0007669"/>
    <property type="project" value="InterPro"/>
</dbReference>
<keyword evidence="5 6" id="KW-0408">Iron</keyword>
<organism evidence="7 8">
    <name type="scientific">Athelia psychrophila</name>
    <dbReference type="NCBI Taxonomy" id="1759441"/>
    <lineage>
        <taxon>Eukaryota</taxon>
        <taxon>Fungi</taxon>
        <taxon>Dikarya</taxon>
        <taxon>Basidiomycota</taxon>
        <taxon>Agaricomycotina</taxon>
        <taxon>Agaricomycetes</taxon>
        <taxon>Agaricomycetidae</taxon>
        <taxon>Atheliales</taxon>
        <taxon>Atheliaceae</taxon>
        <taxon>Athelia</taxon>
    </lineage>
</organism>
<sequence>MSRFLSKAETESKLLTKALEPVDMDGGYTVPSLLTRSIQDVKNYVDTGPPFTLDDIPAFVDALKNMSTIGIDDRKFMLEKLLTLMARLPADSQFSTTLQHFVIDILYKDLPHPPSGYLSLPTDSATSARAPNSRVKYAFRSADGSNYTPLVPSFGQAGTPYARSVPSKQTTPFSALPDAGLLFDTLLKREPGTFNPHPDGISSFFFAMADLIIHCIFRTNHRDYTINDTSSYLDLSVLYGSSQTEQDKVRRRDGTGRLWDDTFADSRVIYMPPSVCALLVLFSRNHNFVAEKILDINERGTFVPPSDDADNSAQDDEIFHRARLVNSALFMKIILGDYVGAILGLVRDGLSWRLDPLATIRELDHEFSPQGAGNVCSLEFNLLYRWHATVSEGDAKWTEDEFARIFGTRDFSSITVGDFITKAATAMVPPDDVKTWTFGGLQRDSATGRFPDGDLANILQNATEWSAASYGARGTPEVLRVIEMLSIEQSRSWGACSLNEFRQFMGLKQYATFKEWNPDPTVHNAAEALYGHIDNLELHVGMQAEQSKVPMPGAGLCPGYTISRAILADAVCLTRGDRFLTVDLTPFNLTSWGYQDVQYDDDDGSYGGMLTKLLFRTLPDHYPAKSAYAHFPFLVPALFRKKLAAKPESIVGQYVWTRPPVPKTTVKVQGYNAAAAVLGEPKVFESGVDRRITDITRGVLLYKQVIQKALFSEQNISTWTHAFQCTAGRLIKQKSINHVGSDLKYLDIVKDVVNLLPIYWLADEIVGLSLKSKINPWGIYRDQEVYEQFAIVSNYVLMNTEPVDEWSLHQQALQITDTFTGLITGHLNRLSGSILSVSVLTDTVKGLFAGQNNTENSDAFLKQLLTVRRTHPPSQISASLFAEVVPTAAVYSKAVAHIVNFYLDDGRARERADIAALAAERTPEAERKIMRYAREAIRLDPPISGIVRTAKVDTRLGTMPISAGDNVVASIIEANLDPSVFRPDPKTPSFNRTAVDAFGLMGVSPQGLLQGPFFENTVPTILGTIFSLKDLKRAPGQSGQLNRFNQVSPHGYPEEVYVNSQGQLTPWPSSLVVQYTPTA</sequence>
<dbReference type="GO" id="GO:0020037">
    <property type="term" value="F:heme binding"/>
    <property type="evidence" value="ECO:0007669"/>
    <property type="project" value="InterPro"/>
</dbReference>
<dbReference type="Pfam" id="PF03098">
    <property type="entry name" value="An_peroxidase"/>
    <property type="match status" value="1"/>
</dbReference>
<dbReference type="PANTHER" id="PTHR11903">
    <property type="entry name" value="PROSTAGLANDIN G/H SYNTHASE"/>
    <property type="match status" value="1"/>
</dbReference>
<evidence type="ECO:0000256" key="2">
    <source>
        <dbReference type="ARBA" id="ARBA00022723"/>
    </source>
</evidence>
<evidence type="ECO:0000313" key="8">
    <source>
        <dbReference type="Proteomes" id="UP000076532"/>
    </source>
</evidence>
<dbReference type="SUPFAM" id="SSF48264">
    <property type="entry name" value="Cytochrome P450"/>
    <property type="match status" value="1"/>
</dbReference>
<evidence type="ECO:0000256" key="1">
    <source>
        <dbReference type="ARBA" id="ARBA00022617"/>
    </source>
</evidence>
<dbReference type="CDD" id="cd09817">
    <property type="entry name" value="linoleate_diol_synthase_like"/>
    <property type="match status" value="1"/>
</dbReference>
<dbReference type="EMBL" id="KV417746">
    <property type="protein sequence ID" value="KZP07578.1"/>
    <property type="molecule type" value="Genomic_DNA"/>
</dbReference>
<keyword evidence="3" id="KW-0223">Dioxygenase</keyword>
<evidence type="ECO:0000256" key="4">
    <source>
        <dbReference type="ARBA" id="ARBA00023002"/>
    </source>
</evidence>
<dbReference type="PROSITE" id="PS50292">
    <property type="entry name" value="PEROXIDASE_3"/>
    <property type="match status" value="1"/>
</dbReference>
<keyword evidence="8" id="KW-1185">Reference proteome</keyword>
<dbReference type="Proteomes" id="UP000076532">
    <property type="component" value="Unassembled WGS sequence"/>
</dbReference>
<feature type="binding site" description="axial binding residue" evidence="6">
    <location>
        <position position="387"/>
    </location>
    <ligand>
        <name>heme b</name>
        <dbReference type="ChEBI" id="CHEBI:60344"/>
    </ligand>
    <ligandPart>
        <name>Fe</name>
        <dbReference type="ChEBI" id="CHEBI:18248"/>
    </ligandPart>
</feature>
<dbReference type="Gene3D" id="1.10.630.10">
    <property type="entry name" value="Cytochrome P450"/>
    <property type="match status" value="1"/>
</dbReference>
<dbReference type="GO" id="GO:0004497">
    <property type="term" value="F:monooxygenase activity"/>
    <property type="evidence" value="ECO:0007669"/>
    <property type="project" value="InterPro"/>
</dbReference>
<dbReference type="InterPro" id="IPR037120">
    <property type="entry name" value="Haem_peroxidase_sf_animal"/>
</dbReference>
<evidence type="ECO:0000256" key="5">
    <source>
        <dbReference type="ARBA" id="ARBA00023004"/>
    </source>
</evidence>
<keyword evidence="4" id="KW-0560">Oxidoreductase</keyword>
<dbReference type="STRING" id="436010.A0A165WDP9"/>
<evidence type="ECO:0000313" key="7">
    <source>
        <dbReference type="EMBL" id="KZP07578.1"/>
    </source>
</evidence>
<dbReference type="GO" id="GO:0016705">
    <property type="term" value="F:oxidoreductase activity, acting on paired donors, with incorporation or reduction of molecular oxygen"/>
    <property type="evidence" value="ECO:0007669"/>
    <property type="project" value="InterPro"/>
</dbReference>
<evidence type="ECO:0000256" key="6">
    <source>
        <dbReference type="PIRSR" id="PIRSR619791-2"/>
    </source>
</evidence>
<dbReference type="InterPro" id="IPR034812">
    <property type="entry name" value="Ppo-like_N"/>
</dbReference>
<accession>A0A165WDP9</accession>
<dbReference type="AlphaFoldDB" id="A0A165WDP9"/>
<dbReference type="PANTHER" id="PTHR11903:SF37">
    <property type="entry name" value="PSI-PRODUCING OXYGENASE A"/>
    <property type="match status" value="1"/>
</dbReference>
<proteinExistence type="predicted"/>